<feature type="signal peptide" evidence="1">
    <location>
        <begin position="1"/>
        <end position="18"/>
    </location>
</feature>
<dbReference type="InParanoid" id="E4Y0F7"/>
<dbReference type="SUPFAM" id="SSF117281">
    <property type="entry name" value="Kelch motif"/>
    <property type="match status" value="2"/>
</dbReference>
<dbReference type="EMBL" id="FN653492">
    <property type="protein sequence ID" value="CBY15365.1"/>
    <property type="molecule type" value="Genomic_DNA"/>
</dbReference>
<keyword evidence="1" id="KW-0732">Signal</keyword>
<dbReference type="Proteomes" id="UP000001307">
    <property type="component" value="Unassembled WGS sequence"/>
</dbReference>
<evidence type="ECO:0000313" key="3">
    <source>
        <dbReference type="Proteomes" id="UP000001307"/>
    </source>
</evidence>
<sequence length="834" mass="91782">MILQFLGVFALFCEGALQKDPTCNDPEINDDCLTVCRLDYVTCRQNCDSTSCESACLAVYSDCNSSCPCGADCPAGCVDCPEHPLCVDECEDAQINNEKYQACLNEAVFELDICLKTCPPEIGCHNSCYENYTQMLFLCPCIEQETTTTTEISTTTTEIMPIEPSDVFILVIPYYIDKSYLQSGDGSSQVSATINAPDNYYAHRAAHALVNGKLHIFGGYSDSKKIARLDDCTLNELTVRLNEERGGSHAALSIENGKKALICFGTSSDNRKSCEIFDGSTTVSTFASDWTHRDGGLGLYKNQPSSVGCYYEEHQKAETLSASGWNSLPDHPKRISEHSLVALENESMLLIGGRDWGNDGAYQSAIWRLKDENWNQIGELLQADYRGSAINIGRSIYYFGYVSKAIERLDFNEAEELQSVSKIGNQPGSTPYPKGAFFGGTEKSRSAPVCADCNSSCPCGADCPAGCVDCPEHPLCVDECEDAQINNEKYQACLNEAVFELDICFKTCPPEIGCHNSCYENYTQMLFLCPCIEQETTTTTEISTTTTEIMPIEPSDVSILVIPRYVDESYLQSGDGSSQVSATINAPENGYAYYAAHALVNGKLHIFGGYTDSKKIARLDDCTLNELSVRLNEERGGSHAALSIENGKKALICFGTSSDNRKSCEIFDGSTTVSTFAANWTHHYGGLGLYKNQPSSVGCYYEEHQKAETLSASSWTSLPDHPKRISEHSLVGLENESMLLIGGRDWGNDGAYQSAIWRLKDENWNQIGELLQADYRGSAINIGRSIYYFGYVSKAIERLDFNEAEELQSVSKIGNQPGSTPYPVLFQTFSNYCI</sequence>
<proteinExistence type="predicted"/>
<keyword evidence="3" id="KW-1185">Reference proteome</keyword>
<accession>E4Y0F7</accession>
<protein>
    <recommendedName>
        <fullName evidence="4">4Fe-4S ferredoxin-type domain-containing protein</fullName>
    </recommendedName>
</protein>
<dbReference type="PANTHER" id="PTHR23244">
    <property type="entry name" value="KELCH REPEAT DOMAIN"/>
    <property type="match status" value="1"/>
</dbReference>
<evidence type="ECO:0008006" key="4">
    <source>
        <dbReference type="Google" id="ProtNLM"/>
    </source>
</evidence>
<dbReference type="Gene3D" id="2.120.10.80">
    <property type="entry name" value="Kelch-type beta propeller"/>
    <property type="match status" value="2"/>
</dbReference>
<name>E4Y0F7_OIKDI</name>
<dbReference type="InterPro" id="IPR015915">
    <property type="entry name" value="Kelch-typ_b-propeller"/>
</dbReference>
<evidence type="ECO:0000256" key="1">
    <source>
        <dbReference type="SAM" id="SignalP"/>
    </source>
</evidence>
<dbReference type="AlphaFoldDB" id="E4Y0F7"/>
<reference evidence="2 3" key="1">
    <citation type="journal article" date="2010" name="Science">
        <title>Plasticity of animal genome architecture unmasked by rapid evolution of a pelagic tunicate.</title>
        <authorList>
            <person name="Denoeud F."/>
            <person name="Henriet S."/>
            <person name="Mungpakdee S."/>
            <person name="Aury J.M."/>
            <person name="Da Silva C."/>
            <person name="Brinkmann H."/>
            <person name="Mikhaleva J."/>
            <person name="Olsen L.C."/>
            <person name="Jubin C."/>
            <person name="Canestro C."/>
            <person name="Bouquet J.M."/>
            <person name="Danks G."/>
            <person name="Poulain J."/>
            <person name="Campsteijn C."/>
            <person name="Adamski M."/>
            <person name="Cross I."/>
            <person name="Yadetie F."/>
            <person name="Muffato M."/>
            <person name="Louis A."/>
            <person name="Butcher S."/>
            <person name="Tsagkogeorga G."/>
            <person name="Konrad A."/>
            <person name="Singh S."/>
            <person name="Jensen M.F."/>
            <person name="Cong E.H."/>
            <person name="Eikeseth-Otteraa H."/>
            <person name="Noel B."/>
            <person name="Anthouard V."/>
            <person name="Porcel B.M."/>
            <person name="Kachouri-Lafond R."/>
            <person name="Nishino A."/>
            <person name="Ugolini M."/>
            <person name="Chourrout P."/>
            <person name="Nishida H."/>
            <person name="Aasland R."/>
            <person name="Huzurbazar S."/>
            <person name="Westhof E."/>
            <person name="Delsuc F."/>
            <person name="Lehrach H."/>
            <person name="Reinhardt R."/>
            <person name="Weissenbach J."/>
            <person name="Roy S.W."/>
            <person name="Artiguenave F."/>
            <person name="Postlethwait J.H."/>
            <person name="Manak J.R."/>
            <person name="Thompson E.M."/>
            <person name="Jaillon O."/>
            <person name="Du Pasquier L."/>
            <person name="Boudinot P."/>
            <person name="Liberles D.A."/>
            <person name="Volff J.N."/>
            <person name="Philippe H."/>
            <person name="Lenhard B."/>
            <person name="Roest Crollius H."/>
            <person name="Wincker P."/>
            <person name="Chourrout D."/>
        </authorList>
    </citation>
    <scope>NUCLEOTIDE SEQUENCE [LARGE SCALE GENOMIC DNA]</scope>
</reference>
<organism evidence="2 3">
    <name type="scientific">Oikopleura dioica</name>
    <name type="common">Tunicate</name>
    <dbReference type="NCBI Taxonomy" id="34765"/>
    <lineage>
        <taxon>Eukaryota</taxon>
        <taxon>Metazoa</taxon>
        <taxon>Chordata</taxon>
        <taxon>Tunicata</taxon>
        <taxon>Appendicularia</taxon>
        <taxon>Copelata</taxon>
        <taxon>Oikopleuridae</taxon>
        <taxon>Oikopleura</taxon>
    </lineage>
</organism>
<feature type="chain" id="PRO_5003193388" description="4Fe-4S ferredoxin-type domain-containing protein" evidence="1">
    <location>
        <begin position="19"/>
        <end position="834"/>
    </location>
</feature>
<gene>
    <name evidence="2" type="ORF">GSOID_T00012274001</name>
</gene>
<evidence type="ECO:0000313" key="2">
    <source>
        <dbReference type="EMBL" id="CBY15365.1"/>
    </source>
</evidence>